<feature type="region of interest" description="Disordered" evidence="1">
    <location>
        <begin position="103"/>
        <end position="136"/>
    </location>
</feature>
<organism evidence="3">
    <name type="scientific">Planktothricoides raciborskii GIHE-MW2</name>
    <dbReference type="NCBI Taxonomy" id="2792601"/>
    <lineage>
        <taxon>Bacteria</taxon>
        <taxon>Bacillati</taxon>
        <taxon>Cyanobacteriota</taxon>
        <taxon>Cyanophyceae</taxon>
        <taxon>Oscillatoriophycideae</taxon>
        <taxon>Oscillatoriales</taxon>
        <taxon>Oscillatoriaceae</taxon>
        <taxon>Planktothricoides</taxon>
    </lineage>
</organism>
<dbReference type="EMBL" id="CP159837">
    <property type="protein sequence ID" value="XCM39644.1"/>
    <property type="molecule type" value="Genomic_DNA"/>
</dbReference>
<feature type="chain" id="PRO_5043493482" description="Secreted protein" evidence="2">
    <location>
        <begin position="29"/>
        <end position="136"/>
    </location>
</feature>
<dbReference type="AlphaFoldDB" id="A0AAU8JK46"/>
<dbReference type="RefSeq" id="WP_354636233.1">
    <property type="nucleotide sequence ID" value="NZ_CP159837.1"/>
</dbReference>
<accession>A0AAU8JK46</accession>
<evidence type="ECO:0008006" key="4">
    <source>
        <dbReference type="Google" id="ProtNLM"/>
    </source>
</evidence>
<feature type="compositionally biased region" description="Polar residues" evidence="1">
    <location>
        <begin position="114"/>
        <end position="130"/>
    </location>
</feature>
<feature type="region of interest" description="Disordered" evidence="1">
    <location>
        <begin position="26"/>
        <end position="59"/>
    </location>
</feature>
<keyword evidence="2" id="KW-0732">Signal</keyword>
<gene>
    <name evidence="3" type="ORF">ABWT76_002588</name>
</gene>
<proteinExistence type="predicted"/>
<sequence>MNKNTSLVLATIAAIAASPLFLVQPTRAEEKTPQEVNQPQIEESRDDFNSTQGDYDRPFNPFELIHRANLGGRRSMSDYRQQLPQNFNDAAAEFRARQQELLRQQRQVAPINSEPVNQPEATSDRNNLTETEVEDN</sequence>
<protein>
    <recommendedName>
        <fullName evidence="4">Secreted protein</fullName>
    </recommendedName>
</protein>
<evidence type="ECO:0000313" key="3">
    <source>
        <dbReference type="EMBL" id="XCM39644.1"/>
    </source>
</evidence>
<evidence type="ECO:0000256" key="1">
    <source>
        <dbReference type="SAM" id="MobiDB-lite"/>
    </source>
</evidence>
<reference evidence="3" key="1">
    <citation type="submission" date="2024-07" db="EMBL/GenBank/DDBJ databases">
        <authorList>
            <person name="Kim Y.J."/>
            <person name="Jeong J.Y."/>
        </authorList>
    </citation>
    <scope>NUCLEOTIDE SEQUENCE</scope>
    <source>
        <strain evidence="3">GIHE-MW2</strain>
    </source>
</reference>
<evidence type="ECO:0000256" key="2">
    <source>
        <dbReference type="SAM" id="SignalP"/>
    </source>
</evidence>
<feature type="signal peptide" evidence="2">
    <location>
        <begin position="1"/>
        <end position="28"/>
    </location>
</feature>
<name>A0AAU8JK46_9CYAN</name>